<dbReference type="Proteomes" id="UP000314985">
    <property type="component" value="Chromosome 9"/>
</dbReference>
<feature type="domain" description="4'-phosphopantetheinyl transferase N-terminal" evidence="1">
    <location>
        <begin position="25"/>
        <end position="65"/>
    </location>
</feature>
<reference evidence="2 3" key="1">
    <citation type="submission" date="2017-08" db="EMBL/GenBank/DDBJ databases">
        <title>USMARCv1.0.</title>
        <authorList>
            <person name="Hannum G.I."/>
            <person name="Koren S."/>
            <person name="Schroeder S.G."/>
            <person name="Chin S.C."/>
            <person name="Nonneman D.J."/>
            <person name="Becker S.A."/>
            <person name="Rosen B.D."/>
            <person name="Bickhart D.M."/>
            <person name="Putnam N.H."/>
            <person name="Green R.E."/>
            <person name="Tuggle C.K."/>
            <person name="Liu H."/>
            <person name="Rohrer G.A."/>
            <person name="Warr A."/>
            <person name="Hall R."/>
            <person name="Kim K."/>
            <person name="Hume D.A."/>
            <person name="Talbot R."/>
            <person name="Chow W."/>
            <person name="Howe K."/>
            <person name="Schwartz A.S."/>
            <person name="Watson M."/>
            <person name="Archibald A.L."/>
            <person name="Phillippy A.M."/>
            <person name="Smith T.P.L."/>
        </authorList>
    </citation>
    <scope>NUCLEOTIDE SEQUENCE [LARGE SCALE GENOMIC DNA]</scope>
</reference>
<dbReference type="InterPro" id="IPR037143">
    <property type="entry name" value="4-PPantetheinyl_Trfase_dom_sf"/>
</dbReference>
<dbReference type="GO" id="GO:0000287">
    <property type="term" value="F:magnesium ion binding"/>
    <property type="evidence" value="ECO:0007669"/>
    <property type="project" value="InterPro"/>
</dbReference>
<dbReference type="Pfam" id="PF22624">
    <property type="entry name" value="AASDHPPT_N"/>
    <property type="match status" value="1"/>
</dbReference>
<name>A0A4X1TGS4_PIG</name>
<dbReference type="AlphaFoldDB" id="A0A4X1TGS4"/>
<dbReference type="InterPro" id="IPR055066">
    <property type="entry name" value="AASDHPPT_N"/>
</dbReference>
<evidence type="ECO:0000313" key="3">
    <source>
        <dbReference type="Proteomes" id="UP000314985"/>
    </source>
</evidence>
<evidence type="ECO:0000259" key="1">
    <source>
        <dbReference type="Pfam" id="PF22624"/>
    </source>
</evidence>
<dbReference type="Ensembl" id="ENSSSCT00070019025.1">
    <property type="protein sequence ID" value="ENSSSCP00070015802.1"/>
    <property type="gene ID" value="ENSSSCG00070009824.1"/>
</dbReference>
<reference evidence="2" key="2">
    <citation type="submission" date="2025-08" db="UniProtKB">
        <authorList>
            <consortium name="Ensembl"/>
        </authorList>
    </citation>
    <scope>IDENTIFICATION</scope>
</reference>
<evidence type="ECO:0000313" key="2">
    <source>
        <dbReference type="Ensembl" id="ENSSSCP00070015802.1"/>
    </source>
</evidence>
<dbReference type="Gene3D" id="3.90.470.20">
    <property type="entry name" value="4'-phosphopantetheinyl transferase domain"/>
    <property type="match status" value="1"/>
</dbReference>
<organism evidence="2 3">
    <name type="scientific">Sus scrofa</name>
    <name type="common">Pig</name>
    <dbReference type="NCBI Taxonomy" id="9823"/>
    <lineage>
        <taxon>Eukaryota</taxon>
        <taxon>Metazoa</taxon>
        <taxon>Chordata</taxon>
        <taxon>Craniata</taxon>
        <taxon>Vertebrata</taxon>
        <taxon>Euteleostomi</taxon>
        <taxon>Mammalia</taxon>
        <taxon>Eutheria</taxon>
        <taxon>Laurasiatheria</taxon>
        <taxon>Artiodactyla</taxon>
        <taxon>Suina</taxon>
        <taxon>Suidae</taxon>
        <taxon>Sus</taxon>
    </lineage>
</organism>
<proteinExistence type="predicted"/>
<accession>A0A4X1TGS4</accession>
<sequence>MVFPAKRVCLVPAMEGVRWAFSCGTWLPSRAEWLLAVRSIQPEEKERIGQFVFARDAKAALVPQVFRI</sequence>
<protein>
    <recommendedName>
        <fullName evidence="1">4'-phosphopantetheinyl transferase N-terminal domain-containing protein</fullName>
    </recommendedName>
</protein>
<dbReference type="GO" id="GO:0008897">
    <property type="term" value="F:holo-[acyl-carrier-protein] synthase activity"/>
    <property type="evidence" value="ECO:0007669"/>
    <property type="project" value="InterPro"/>
</dbReference>